<dbReference type="InterPro" id="IPR016215">
    <property type="entry name" value="NTA_MOA"/>
</dbReference>
<keyword evidence="2 6" id="KW-0288">FMN</keyword>
<feature type="binding site" evidence="6">
    <location>
        <position position="151"/>
    </location>
    <ligand>
        <name>FMN</name>
        <dbReference type="ChEBI" id="CHEBI:58210"/>
    </ligand>
</feature>
<keyword evidence="4 9" id="KW-0503">Monooxygenase</keyword>
<evidence type="ECO:0000256" key="7">
    <source>
        <dbReference type="SAM" id="MobiDB-lite"/>
    </source>
</evidence>
<dbReference type="InterPro" id="IPR051260">
    <property type="entry name" value="Diverse_substr_monoxygenases"/>
</dbReference>
<protein>
    <submittedName>
        <fullName evidence="9">Nitrilotriacetate monooxygenase component A</fullName>
    </submittedName>
</protein>
<evidence type="ECO:0000256" key="4">
    <source>
        <dbReference type="ARBA" id="ARBA00023033"/>
    </source>
</evidence>
<name>A0A401YCX3_9ACTN</name>
<dbReference type="RefSeq" id="WP_126634806.1">
    <property type="nucleotide sequence ID" value="NZ_BIFH01000013.1"/>
</dbReference>
<dbReference type="Proteomes" id="UP000286931">
    <property type="component" value="Unassembled WGS sequence"/>
</dbReference>
<sequence>MSKPHKQIILGAYLGGVNHHTLWSDPEAGSQIDFASFRHAAQTAERGRFDFFFLAEGLALRERLGLIFDQDVVGRPDTLPVLAALAAVTEHLGLIGTINATFNEPYELARQLSSLDHLSGGRAGWNVVTSFDAFTGANFRRAGFLHRDDRYTRAGEFLAAARELWDSWAADAVAADREAGVFLRDAKAGEFAFGGAQFDISGRFTTPRSPQGRPVILQAGVSPQGRDFAAGGADAIFSPYHRLDEAQEFYRDIRARAVRLGRPADAVKLLPHASFVLGESEADAIERHRDITRRQIGGRTAQILLETVWNRDLSGYDPDGPLPDVDPDPEGPPVVRGRARIAEDAHRRVAEWRALAETESYSLRDLAIHVFGRTEFVGTPEQVADRIDTFVQQDGSDGFILGSHLTPTGLDEFVDKVVPLLQERGSLRTDYTGTTLRDNLGLPYPDARPDARPDTLADAQPDVQPDATRVA</sequence>
<feature type="region of interest" description="Disordered" evidence="7">
    <location>
        <begin position="432"/>
        <end position="471"/>
    </location>
</feature>
<keyword evidence="10" id="KW-1185">Reference proteome</keyword>
<comment type="caution">
    <text evidence="9">The sequence shown here is derived from an EMBL/GenBank/DDBJ whole genome shotgun (WGS) entry which is preliminary data.</text>
</comment>
<dbReference type="NCBIfam" id="TIGR03860">
    <property type="entry name" value="FMN_nitrolo"/>
    <property type="match status" value="1"/>
</dbReference>
<dbReference type="Gene3D" id="3.20.20.30">
    <property type="entry name" value="Luciferase-like domain"/>
    <property type="match status" value="1"/>
</dbReference>
<dbReference type="InterPro" id="IPR011251">
    <property type="entry name" value="Luciferase-like_dom"/>
</dbReference>
<evidence type="ECO:0000313" key="9">
    <source>
        <dbReference type="EMBL" id="GCD92438.1"/>
    </source>
</evidence>
<evidence type="ECO:0000256" key="2">
    <source>
        <dbReference type="ARBA" id="ARBA00022643"/>
    </source>
</evidence>
<dbReference type="GO" id="GO:0016705">
    <property type="term" value="F:oxidoreductase activity, acting on paired donors, with incorporation or reduction of molecular oxygen"/>
    <property type="evidence" value="ECO:0007669"/>
    <property type="project" value="InterPro"/>
</dbReference>
<dbReference type="EMBL" id="BIFH01000013">
    <property type="protein sequence ID" value="GCD92438.1"/>
    <property type="molecule type" value="Genomic_DNA"/>
</dbReference>
<keyword evidence="3" id="KW-0560">Oxidoreductase</keyword>
<evidence type="ECO:0000256" key="1">
    <source>
        <dbReference type="ARBA" id="ARBA00022630"/>
    </source>
</evidence>
<dbReference type="InterPro" id="IPR036661">
    <property type="entry name" value="Luciferase-like_sf"/>
</dbReference>
<organism evidence="9 10">
    <name type="scientific">Embleya hyalina</name>
    <dbReference type="NCBI Taxonomy" id="516124"/>
    <lineage>
        <taxon>Bacteria</taxon>
        <taxon>Bacillati</taxon>
        <taxon>Actinomycetota</taxon>
        <taxon>Actinomycetes</taxon>
        <taxon>Kitasatosporales</taxon>
        <taxon>Streptomycetaceae</taxon>
        <taxon>Embleya</taxon>
    </lineage>
</organism>
<evidence type="ECO:0000313" key="10">
    <source>
        <dbReference type="Proteomes" id="UP000286931"/>
    </source>
</evidence>
<evidence type="ECO:0000256" key="6">
    <source>
        <dbReference type="PIRSR" id="PIRSR000337-1"/>
    </source>
</evidence>
<evidence type="ECO:0000256" key="3">
    <source>
        <dbReference type="ARBA" id="ARBA00023002"/>
    </source>
</evidence>
<dbReference type="GO" id="GO:0004497">
    <property type="term" value="F:monooxygenase activity"/>
    <property type="evidence" value="ECO:0007669"/>
    <property type="project" value="UniProtKB-KW"/>
</dbReference>
<comment type="similarity">
    <text evidence="5">Belongs to the NtaA/SnaA/DszA monooxygenase family.</text>
</comment>
<dbReference type="PIRSF" id="PIRSF000337">
    <property type="entry name" value="NTA_MOA"/>
    <property type="match status" value="1"/>
</dbReference>
<evidence type="ECO:0000256" key="5">
    <source>
        <dbReference type="ARBA" id="ARBA00033748"/>
    </source>
</evidence>
<dbReference type="OrthoDB" id="3265338at2"/>
<feature type="binding site" evidence="6">
    <location>
        <position position="97"/>
    </location>
    <ligand>
        <name>FMN</name>
        <dbReference type="ChEBI" id="CHEBI:58210"/>
    </ligand>
</feature>
<evidence type="ECO:0000259" key="8">
    <source>
        <dbReference type="Pfam" id="PF00296"/>
    </source>
</evidence>
<gene>
    <name evidence="9" type="ORF">EHYA_00076</name>
</gene>
<dbReference type="PANTHER" id="PTHR30011">
    <property type="entry name" value="ALKANESULFONATE MONOOXYGENASE-RELATED"/>
    <property type="match status" value="1"/>
</dbReference>
<dbReference type="CDD" id="cd01095">
    <property type="entry name" value="Nitrilotriacetate_monoxgenase"/>
    <property type="match status" value="1"/>
</dbReference>
<feature type="binding site" evidence="6">
    <location>
        <position position="222"/>
    </location>
    <ligand>
        <name>FMN</name>
        <dbReference type="ChEBI" id="CHEBI:58210"/>
    </ligand>
</feature>
<dbReference type="SUPFAM" id="SSF51679">
    <property type="entry name" value="Bacterial luciferase-like"/>
    <property type="match status" value="1"/>
</dbReference>
<dbReference type="Pfam" id="PF00296">
    <property type="entry name" value="Bac_luciferase"/>
    <property type="match status" value="1"/>
</dbReference>
<proteinExistence type="inferred from homology"/>
<reference evidence="9 10" key="1">
    <citation type="submission" date="2018-12" db="EMBL/GenBank/DDBJ databases">
        <title>Draft genome sequence of Embleya hyalina NBRC 13850T.</title>
        <authorList>
            <person name="Komaki H."/>
            <person name="Hosoyama A."/>
            <person name="Kimura A."/>
            <person name="Ichikawa N."/>
            <person name="Tamura T."/>
        </authorList>
    </citation>
    <scope>NUCLEOTIDE SEQUENCE [LARGE SCALE GENOMIC DNA]</scope>
    <source>
        <strain evidence="9 10">NBRC 13850</strain>
    </source>
</reference>
<feature type="domain" description="Luciferase-like" evidence="8">
    <location>
        <begin position="27"/>
        <end position="393"/>
    </location>
</feature>
<accession>A0A401YCX3</accession>
<dbReference type="PANTHER" id="PTHR30011:SF16">
    <property type="entry name" value="C2H2 FINGER DOMAIN TRANSCRIPTION FACTOR (EUROFUNG)-RELATED"/>
    <property type="match status" value="1"/>
</dbReference>
<keyword evidence="1 6" id="KW-0285">Flavoprotein</keyword>
<dbReference type="AlphaFoldDB" id="A0A401YCX3"/>